<dbReference type="EMBL" id="JBCNJP010000027">
    <property type="protein sequence ID" value="KAK9051826.1"/>
    <property type="molecule type" value="Genomic_DNA"/>
</dbReference>
<organism evidence="10 11">
    <name type="scientific">Deinandra increscens subsp. villosa</name>
    <dbReference type="NCBI Taxonomy" id="3103831"/>
    <lineage>
        <taxon>Eukaryota</taxon>
        <taxon>Viridiplantae</taxon>
        <taxon>Streptophyta</taxon>
        <taxon>Embryophyta</taxon>
        <taxon>Tracheophyta</taxon>
        <taxon>Spermatophyta</taxon>
        <taxon>Magnoliopsida</taxon>
        <taxon>eudicotyledons</taxon>
        <taxon>Gunneridae</taxon>
        <taxon>Pentapetalae</taxon>
        <taxon>asterids</taxon>
        <taxon>campanulids</taxon>
        <taxon>Asterales</taxon>
        <taxon>Asteraceae</taxon>
        <taxon>Asteroideae</taxon>
        <taxon>Heliantheae alliance</taxon>
        <taxon>Madieae</taxon>
        <taxon>Madiinae</taxon>
        <taxon>Deinandra</taxon>
    </lineage>
</organism>
<dbReference type="GO" id="GO:0020037">
    <property type="term" value="F:heme binding"/>
    <property type="evidence" value="ECO:0007669"/>
    <property type="project" value="InterPro"/>
</dbReference>
<dbReference type="AlphaFoldDB" id="A0AAP0GJN1"/>
<evidence type="ECO:0000256" key="9">
    <source>
        <dbReference type="RuleBase" id="RU000461"/>
    </source>
</evidence>
<dbReference type="PANTHER" id="PTHR47944">
    <property type="entry name" value="CYTOCHROME P450 98A9"/>
    <property type="match status" value="1"/>
</dbReference>
<keyword evidence="6 8" id="KW-0408">Iron</keyword>
<evidence type="ECO:0000256" key="3">
    <source>
        <dbReference type="ARBA" id="ARBA00022617"/>
    </source>
</evidence>
<dbReference type="CDD" id="cd11075">
    <property type="entry name" value="CYP77_89"/>
    <property type="match status" value="1"/>
</dbReference>
<comment type="similarity">
    <text evidence="2 9">Belongs to the cytochrome P450 family.</text>
</comment>
<gene>
    <name evidence="10" type="ORF">SSX86_028454</name>
</gene>
<keyword evidence="11" id="KW-1185">Reference proteome</keyword>
<dbReference type="Gene3D" id="1.10.630.10">
    <property type="entry name" value="Cytochrome P450"/>
    <property type="match status" value="1"/>
</dbReference>
<evidence type="ECO:0000313" key="11">
    <source>
        <dbReference type="Proteomes" id="UP001408789"/>
    </source>
</evidence>
<comment type="caution">
    <text evidence="10">The sequence shown here is derived from an EMBL/GenBank/DDBJ whole genome shotgun (WGS) entry which is preliminary data.</text>
</comment>
<dbReference type="GO" id="GO:0005506">
    <property type="term" value="F:iron ion binding"/>
    <property type="evidence" value="ECO:0007669"/>
    <property type="project" value="InterPro"/>
</dbReference>
<dbReference type="InterPro" id="IPR001128">
    <property type="entry name" value="Cyt_P450"/>
</dbReference>
<dbReference type="GO" id="GO:0016705">
    <property type="term" value="F:oxidoreductase activity, acting on paired donors, with incorporation or reduction of molecular oxygen"/>
    <property type="evidence" value="ECO:0007669"/>
    <property type="project" value="InterPro"/>
</dbReference>
<evidence type="ECO:0000256" key="7">
    <source>
        <dbReference type="ARBA" id="ARBA00023033"/>
    </source>
</evidence>
<evidence type="ECO:0000313" key="10">
    <source>
        <dbReference type="EMBL" id="KAK9051826.1"/>
    </source>
</evidence>
<dbReference type="PRINTS" id="PR00385">
    <property type="entry name" value="P450"/>
</dbReference>
<dbReference type="FunFam" id="1.10.630.10:FF:000012">
    <property type="entry name" value="Cytochrome P450 family protein"/>
    <property type="match status" value="1"/>
</dbReference>
<dbReference type="InterPro" id="IPR036396">
    <property type="entry name" value="Cyt_P450_sf"/>
</dbReference>
<evidence type="ECO:0000256" key="4">
    <source>
        <dbReference type="ARBA" id="ARBA00022723"/>
    </source>
</evidence>
<keyword evidence="5 9" id="KW-0560">Oxidoreductase</keyword>
<dbReference type="GO" id="GO:0004497">
    <property type="term" value="F:monooxygenase activity"/>
    <property type="evidence" value="ECO:0007669"/>
    <property type="project" value="UniProtKB-KW"/>
</dbReference>
<name>A0AAP0GJN1_9ASTR</name>
<evidence type="ECO:0000256" key="6">
    <source>
        <dbReference type="ARBA" id="ARBA00023004"/>
    </source>
</evidence>
<evidence type="ECO:0000256" key="2">
    <source>
        <dbReference type="ARBA" id="ARBA00010617"/>
    </source>
</evidence>
<dbReference type="PRINTS" id="PR00463">
    <property type="entry name" value="EP450I"/>
</dbReference>
<dbReference type="Proteomes" id="UP001408789">
    <property type="component" value="Unassembled WGS sequence"/>
</dbReference>
<dbReference type="InterPro" id="IPR017972">
    <property type="entry name" value="Cyt_P450_CS"/>
</dbReference>
<reference evidence="10 11" key="1">
    <citation type="submission" date="2024-04" db="EMBL/GenBank/DDBJ databases">
        <title>The reference genome of an endangered Asteraceae, Deinandra increscens subsp. villosa, native to the Central Coast of California.</title>
        <authorList>
            <person name="Guilliams M."/>
            <person name="Hasenstab-Lehman K."/>
            <person name="Meyer R."/>
            <person name="Mcevoy S."/>
        </authorList>
    </citation>
    <scope>NUCLEOTIDE SEQUENCE [LARGE SCALE GENOMIC DNA]</scope>
    <source>
        <tissue evidence="10">Leaf</tissue>
    </source>
</reference>
<accession>A0AAP0GJN1</accession>
<keyword evidence="3 8" id="KW-0349">Heme</keyword>
<sequence>MELYDIVLATLTCLFCCFWLLKRRHSMPSCGSKNLPPGPPGWPIVGNLVQVILQKRPFMYVVRDLRTKYGPIFTMKMGQRTLIIVTSSDLIHEALVEKGPVFASRPPDSPIRLLFSVGKCAINSAQYGPLWRTLRRNFVTELINPTRIRQCSWIRKWAFEEHLKTLEIENSERGFVEVMSNCRLTICSILICLCFGARISKEKIKNIESVLKDVMMITMPKLPDFMPVLLPLFRRQLVAAKELRKRQMECLVPLVRARRAFLESREDNLKNPSLDQLQPDGLEMVSPVGAAYIDSLFHLEPAGRGRLGEEELVTLVSEVINAGTDTSATTVEWALLHLVMNQEIQEKLYKEIVEKVGVNGVVQESDMDGMVYLSAVVKETFRRHPPSHFVLSHAATQPTELGGYVIPPDVNVEFYTAWLTEDPEAWEAPEEFRPERFLDGGEGVDVDVTGMRGVKMLPFGTGRRICPAWSLGTLHVHMLLARMVHAFKWVPAPGNPPDPTETFAFTVVMKNPLKATILPRIKS</sequence>
<feature type="binding site" description="axial binding residue" evidence="8">
    <location>
        <position position="466"/>
    </location>
    <ligand>
        <name>heme</name>
        <dbReference type="ChEBI" id="CHEBI:30413"/>
    </ligand>
    <ligandPart>
        <name>Fe</name>
        <dbReference type="ChEBI" id="CHEBI:18248"/>
    </ligandPart>
</feature>
<dbReference type="InterPro" id="IPR002401">
    <property type="entry name" value="Cyt_P450_E_grp-I"/>
</dbReference>
<dbReference type="PANTHER" id="PTHR47944:SF19">
    <property type="entry name" value="CYTOCHROME P450 77A4"/>
    <property type="match status" value="1"/>
</dbReference>
<keyword evidence="7 9" id="KW-0503">Monooxygenase</keyword>
<comment type="cofactor">
    <cofactor evidence="1 8">
        <name>heme</name>
        <dbReference type="ChEBI" id="CHEBI:30413"/>
    </cofactor>
</comment>
<evidence type="ECO:0000256" key="1">
    <source>
        <dbReference type="ARBA" id="ARBA00001971"/>
    </source>
</evidence>
<protein>
    <submittedName>
        <fullName evidence="10">Uncharacterized protein</fullName>
    </submittedName>
</protein>
<proteinExistence type="inferred from homology"/>
<dbReference type="PROSITE" id="PS00086">
    <property type="entry name" value="CYTOCHROME_P450"/>
    <property type="match status" value="1"/>
</dbReference>
<evidence type="ECO:0000256" key="8">
    <source>
        <dbReference type="PIRSR" id="PIRSR602401-1"/>
    </source>
</evidence>
<dbReference type="SUPFAM" id="SSF48264">
    <property type="entry name" value="Cytochrome P450"/>
    <property type="match status" value="1"/>
</dbReference>
<evidence type="ECO:0000256" key="5">
    <source>
        <dbReference type="ARBA" id="ARBA00023002"/>
    </source>
</evidence>
<keyword evidence="4 8" id="KW-0479">Metal-binding</keyword>
<dbReference type="Pfam" id="PF00067">
    <property type="entry name" value="p450"/>
    <property type="match status" value="1"/>
</dbReference>